<dbReference type="RefSeq" id="WP_110131093.1">
    <property type="nucleotide sequence ID" value="NZ_QHJQ01000005.1"/>
</dbReference>
<accession>A0A317ZFB1</accession>
<proteinExistence type="predicted"/>
<name>A0A317ZFB1_9BACT</name>
<feature type="signal peptide" evidence="2">
    <location>
        <begin position="1"/>
        <end position="21"/>
    </location>
</feature>
<evidence type="ECO:0000313" key="4">
    <source>
        <dbReference type="Proteomes" id="UP000247099"/>
    </source>
</evidence>
<protein>
    <recommendedName>
        <fullName evidence="5">DUF4296 domain-containing protein</fullName>
    </recommendedName>
</protein>
<dbReference type="Proteomes" id="UP000247099">
    <property type="component" value="Unassembled WGS sequence"/>
</dbReference>
<feature type="compositionally biased region" description="Polar residues" evidence="1">
    <location>
        <begin position="148"/>
        <end position="157"/>
    </location>
</feature>
<keyword evidence="2" id="KW-0732">Signal</keyword>
<gene>
    <name evidence="3" type="ORF">DDZ13_08895</name>
</gene>
<organism evidence="3 4">
    <name type="scientific">Coraliomargarita sinensis</name>
    <dbReference type="NCBI Taxonomy" id="2174842"/>
    <lineage>
        <taxon>Bacteria</taxon>
        <taxon>Pseudomonadati</taxon>
        <taxon>Verrucomicrobiota</taxon>
        <taxon>Opitutia</taxon>
        <taxon>Puniceicoccales</taxon>
        <taxon>Coraliomargaritaceae</taxon>
        <taxon>Coraliomargarita</taxon>
    </lineage>
</organism>
<sequence length="157" mass="18059">MKKALSYLALSFLLLCLSCTDEEVLESDNVEINGSATGFNFVPEEEKEKFLDIVSEWASSNSYTLTDNEHSYTKDYGKASYARITLESLRNSRIEMHRRSHFEGTYSVAREMQKEYFEDVHDLYEAISTYYRPKLSEPVDADNPASPPENSKNQLDD</sequence>
<keyword evidence="4" id="KW-1185">Reference proteome</keyword>
<evidence type="ECO:0000256" key="2">
    <source>
        <dbReference type="SAM" id="SignalP"/>
    </source>
</evidence>
<dbReference type="InParanoid" id="A0A317ZFB1"/>
<evidence type="ECO:0000313" key="3">
    <source>
        <dbReference type="EMBL" id="PXA04146.1"/>
    </source>
</evidence>
<reference evidence="3 4" key="1">
    <citation type="submission" date="2018-05" db="EMBL/GenBank/DDBJ databases">
        <title>Coraliomargarita sinensis sp. nov., isolated from a marine solar saltern.</title>
        <authorList>
            <person name="Zhou L.Y."/>
        </authorList>
    </citation>
    <scope>NUCLEOTIDE SEQUENCE [LARGE SCALE GENOMIC DNA]</scope>
    <source>
        <strain evidence="3 4">WN38</strain>
    </source>
</reference>
<dbReference type="EMBL" id="QHJQ01000005">
    <property type="protein sequence ID" value="PXA04146.1"/>
    <property type="molecule type" value="Genomic_DNA"/>
</dbReference>
<feature type="chain" id="PRO_5016253287" description="DUF4296 domain-containing protein" evidence="2">
    <location>
        <begin position="22"/>
        <end position="157"/>
    </location>
</feature>
<comment type="caution">
    <text evidence="3">The sequence shown here is derived from an EMBL/GenBank/DDBJ whole genome shotgun (WGS) entry which is preliminary data.</text>
</comment>
<evidence type="ECO:0008006" key="5">
    <source>
        <dbReference type="Google" id="ProtNLM"/>
    </source>
</evidence>
<dbReference type="AlphaFoldDB" id="A0A317ZFB1"/>
<evidence type="ECO:0000256" key="1">
    <source>
        <dbReference type="SAM" id="MobiDB-lite"/>
    </source>
</evidence>
<feature type="region of interest" description="Disordered" evidence="1">
    <location>
        <begin position="135"/>
        <end position="157"/>
    </location>
</feature>